<dbReference type="GO" id="GO:0045454">
    <property type="term" value="P:cell redox homeostasis"/>
    <property type="evidence" value="ECO:0007669"/>
    <property type="project" value="TreeGrafter"/>
</dbReference>
<comment type="similarity">
    <text evidence="1">Belongs to the thioredoxin family.</text>
</comment>
<evidence type="ECO:0000313" key="8">
    <source>
        <dbReference type="EMBL" id="MBB3205009.1"/>
    </source>
</evidence>
<keyword evidence="4" id="KW-1015">Disulfide bond</keyword>
<dbReference type="CDD" id="cd02947">
    <property type="entry name" value="TRX_family"/>
    <property type="match status" value="1"/>
</dbReference>
<dbReference type="EMBL" id="JACHXU010000002">
    <property type="protein sequence ID" value="MBB3205009.1"/>
    <property type="molecule type" value="Genomic_DNA"/>
</dbReference>
<evidence type="ECO:0000256" key="1">
    <source>
        <dbReference type="ARBA" id="ARBA00008987"/>
    </source>
</evidence>
<dbReference type="InterPro" id="IPR013766">
    <property type="entry name" value="Thioredoxin_domain"/>
</dbReference>
<dbReference type="SUPFAM" id="SSF52833">
    <property type="entry name" value="Thioredoxin-like"/>
    <property type="match status" value="1"/>
</dbReference>
<feature type="chain" id="PRO_5030534113" evidence="6">
    <location>
        <begin position="23"/>
        <end position="162"/>
    </location>
</feature>
<evidence type="ECO:0000256" key="6">
    <source>
        <dbReference type="SAM" id="SignalP"/>
    </source>
</evidence>
<dbReference type="GO" id="GO:0005829">
    <property type="term" value="C:cytosol"/>
    <property type="evidence" value="ECO:0007669"/>
    <property type="project" value="TreeGrafter"/>
</dbReference>
<organism evidence="8 9">
    <name type="scientific">Aporhodopirellula rubra</name>
    <dbReference type="NCBI Taxonomy" id="980271"/>
    <lineage>
        <taxon>Bacteria</taxon>
        <taxon>Pseudomonadati</taxon>
        <taxon>Planctomycetota</taxon>
        <taxon>Planctomycetia</taxon>
        <taxon>Pirellulales</taxon>
        <taxon>Pirellulaceae</taxon>
        <taxon>Aporhodopirellula</taxon>
    </lineage>
</organism>
<protein>
    <submittedName>
        <fullName evidence="8">Thioredoxin 1</fullName>
    </submittedName>
</protein>
<accession>A0A7W5DVL2</accession>
<dbReference type="PROSITE" id="PS51352">
    <property type="entry name" value="THIOREDOXIN_2"/>
    <property type="match status" value="1"/>
</dbReference>
<reference evidence="8 9" key="1">
    <citation type="submission" date="2020-08" db="EMBL/GenBank/DDBJ databases">
        <title>Genomic Encyclopedia of Type Strains, Phase III (KMG-III): the genomes of soil and plant-associated and newly described type strains.</title>
        <authorList>
            <person name="Whitman W."/>
        </authorList>
    </citation>
    <scope>NUCLEOTIDE SEQUENCE [LARGE SCALE GENOMIC DNA]</scope>
    <source>
        <strain evidence="8 9">CECT 8075</strain>
    </source>
</reference>
<dbReference type="GO" id="GO:0015035">
    <property type="term" value="F:protein-disulfide reductase activity"/>
    <property type="evidence" value="ECO:0007669"/>
    <property type="project" value="TreeGrafter"/>
</dbReference>
<name>A0A7W5DVL2_9BACT</name>
<keyword evidence="5" id="KW-0676">Redox-active center</keyword>
<keyword evidence="2" id="KW-0813">Transport</keyword>
<evidence type="ECO:0000256" key="3">
    <source>
        <dbReference type="ARBA" id="ARBA00022982"/>
    </source>
</evidence>
<dbReference type="FunFam" id="3.40.30.10:FF:000001">
    <property type="entry name" value="Thioredoxin"/>
    <property type="match status" value="1"/>
</dbReference>
<dbReference type="RefSeq" id="WP_246419054.1">
    <property type="nucleotide sequence ID" value="NZ_JACHXU010000002.1"/>
</dbReference>
<dbReference type="Pfam" id="PF00085">
    <property type="entry name" value="Thioredoxin"/>
    <property type="match status" value="1"/>
</dbReference>
<feature type="signal peptide" evidence="6">
    <location>
        <begin position="1"/>
        <end position="22"/>
    </location>
</feature>
<evidence type="ECO:0000256" key="5">
    <source>
        <dbReference type="ARBA" id="ARBA00023284"/>
    </source>
</evidence>
<evidence type="ECO:0000256" key="2">
    <source>
        <dbReference type="ARBA" id="ARBA00022448"/>
    </source>
</evidence>
<comment type="caution">
    <text evidence="8">The sequence shown here is derived from an EMBL/GenBank/DDBJ whole genome shotgun (WGS) entry which is preliminary data.</text>
</comment>
<dbReference type="Proteomes" id="UP000536179">
    <property type="component" value="Unassembled WGS sequence"/>
</dbReference>
<evidence type="ECO:0000259" key="7">
    <source>
        <dbReference type="PROSITE" id="PS51352"/>
    </source>
</evidence>
<proteinExistence type="inferred from homology"/>
<dbReference type="Gene3D" id="3.40.30.10">
    <property type="entry name" value="Glutaredoxin"/>
    <property type="match status" value="1"/>
</dbReference>
<sequence>MNWSTKLTIALLPIVFAVLQMGCDSRVAVKPLDDPKANGIKPVQLTDANFQTEVIESDIPVLVDMWAPWCGPCIEMKPTLRLVTEQLTGQAKIAELNIDENPFIKEKYGIDRYPTLLIFRDGEEVDRLIGKRTEGELIEALSSFLSLSIEAEDDMRSKAKHD</sequence>
<feature type="domain" description="Thioredoxin" evidence="7">
    <location>
        <begin position="34"/>
        <end position="146"/>
    </location>
</feature>
<evidence type="ECO:0000313" key="9">
    <source>
        <dbReference type="Proteomes" id="UP000536179"/>
    </source>
</evidence>
<dbReference type="PRINTS" id="PR00421">
    <property type="entry name" value="THIOREDOXIN"/>
</dbReference>
<dbReference type="PANTHER" id="PTHR45663:SF11">
    <property type="entry name" value="GEO12009P1"/>
    <property type="match status" value="1"/>
</dbReference>
<keyword evidence="9" id="KW-1185">Reference proteome</keyword>
<dbReference type="InterPro" id="IPR036249">
    <property type="entry name" value="Thioredoxin-like_sf"/>
</dbReference>
<dbReference type="AlphaFoldDB" id="A0A7W5DVL2"/>
<evidence type="ECO:0000256" key="4">
    <source>
        <dbReference type="ARBA" id="ARBA00023157"/>
    </source>
</evidence>
<keyword evidence="6" id="KW-0732">Signal</keyword>
<dbReference type="PANTHER" id="PTHR45663">
    <property type="entry name" value="GEO12009P1"/>
    <property type="match status" value="1"/>
</dbReference>
<gene>
    <name evidence="8" type="ORF">FHS27_000776</name>
</gene>
<keyword evidence="3" id="KW-0249">Electron transport</keyword>